<feature type="domain" description="Integrator complex subunit 5 N-terminal" evidence="1">
    <location>
        <begin position="81"/>
        <end position="181"/>
    </location>
</feature>
<dbReference type="PANTHER" id="PTHR31697:SF2">
    <property type="entry name" value="INTEGRATOR COMPLEX SUBUNIT 5"/>
    <property type="match status" value="1"/>
</dbReference>
<evidence type="ECO:0000313" key="3">
    <source>
        <dbReference type="EMBL" id="QQP49405.1"/>
    </source>
</evidence>
<keyword evidence="4" id="KW-1185">Reference proteome</keyword>
<gene>
    <name evidence="3" type="ORF">FKW44_010065</name>
</gene>
<dbReference type="OrthoDB" id="69088at2759"/>
<dbReference type="PANTHER" id="PTHR31697">
    <property type="entry name" value="INTEGRATOR COMPLEX SUBUNIT 5"/>
    <property type="match status" value="1"/>
</dbReference>
<dbReference type="GO" id="GO:0032039">
    <property type="term" value="C:integrator complex"/>
    <property type="evidence" value="ECO:0007669"/>
    <property type="project" value="InterPro"/>
</dbReference>
<organism evidence="3 4">
    <name type="scientific">Caligus rogercresseyi</name>
    <name type="common">Sea louse</name>
    <dbReference type="NCBI Taxonomy" id="217165"/>
    <lineage>
        <taxon>Eukaryota</taxon>
        <taxon>Metazoa</taxon>
        <taxon>Ecdysozoa</taxon>
        <taxon>Arthropoda</taxon>
        <taxon>Crustacea</taxon>
        <taxon>Multicrustacea</taxon>
        <taxon>Hexanauplia</taxon>
        <taxon>Copepoda</taxon>
        <taxon>Siphonostomatoida</taxon>
        <taxon>Caligidae</taxon>
        <taxon>Caligus</taxon>
    </lineage>
</organism>
<dbReference type="InterPro" id="IPR040316">
    <property type="entry name" value="INTS5"/>
</dbReference>
<dbReference type="EMBL" id="CP045895">
    <property type="protein sequence ID" value="QQP49405.1"/>
    <property type="molecule type" value="Genomic_DNA"/>
</dbReference>
<evidence type="ECO:0000259" key="1">
    <source>
        <dbReference type="Pfam" id="PF14837"/>
    </source>
</evidence>
<dbReference type="GO" id="GO:0034472">
    <property type="term" value="P:snRNA 3'-end processing"/>
    <property type="evidence" value="ECO:0007669"/>
    <property type="project" value="TreeGrafter"/>
</dbReference>
<protein>
    <submittedName>
        <fullName evidence="3">Oocyte maintenance defects</fullName>
    </submittedName>
</protein>
<dbReference type="Proteomes" id="UP000595437">
    <property type="component" value="Chromosome 6"/>
</dbReference>
<dbReference type="InterPro" id="IPR029444">
    <property type="entry name" value="INTS5_C"/>
</dbReference>
<feature type="non-terminal residue" evidence="3">
    <location>
        <position position="572"/>
    </location>
</feature>
<reference evidence="4" key="1">
    <citation type="submission" date="2021-01" db="EMBL/GenBank/DDBJ databases">
        <title>Caligus Genome Assembly.</title>
        <authorList>
            <person name="Gallardo-Escarate C."/>
        </authorList>
    </citation>
    <scope>NUCLEOTIDE SEQUENCE [LARGE SCALE GENOMIC DNA]</scope>
</reference>
<evidence type="ECO:0000259" key="2">
    <source>
        <dbReference type="Pfam" id="PF14838"/>
    </source>
</evidence>
<proteinExistence type="predicted"/>
<dbReference type="Pfam" id="PF14837">
    <property type="entry name" value="INTS5_N"/>
    <property type="match status" value="1"/>
</dbReference>
<dbReference type="InterPro" id="IPR029445">
    <property type="entry name" value="INTS5_N"/>
</dbReference>
<evidence type="ECO:0000313" key="4">
    <source>
        <dbReference type="Proteomes" id="UP000595437"/>
    </source>
</evidence>
<name>A0A7T8K9A2_CALRO</name>
<feature type="domain" description="Integrator complex subunit 5 C-terminal" evidence="2">
    <location>
        <begin position="225"/>
        <end position="563"/>
    </location>
</feature>
<accession>A0A7T8K9A2</accession>
<sequence length="572" mass="63939">MEAPMDDEEGESELMMELRCFLEASLSEGGRRRSNRSSASYLLENLPSSRGAVLEYYGGLLLGEEDPGPIKDRSGSLSMGLSLLGEFSSRFRPPPAIKQGDMDEVMRFMMDIQGVRMLMELLSLCFRKIAADKEDFYPASVLLSTRTRHSPHFDWVVAYLGASFPEAITAKVLYAGLQVFHTRMTQEERLCRGHSRPSHRDARGASCQGLLTNVKMTAKGGNSIEIATLPYILQLASISPCISKALTSLSTTLLRTPEVIEKIVKLVPKWNKSYFHSSGSLLDLIVHLIIFRMILEILEISSATNGCKILCETLLSDNLLPQEGIKEDEDRDGSEKEIPCLSSVSEKLHLFLCKEAFLSENAFVQDFTSTLLQLTSLIFPTGRGVAIQVIRYGLSHAAPNQREIGCVLKFIQDTELWHKDIASLAVKQALRASKKASSSTHLFHNLLIILQHETHEKEMLLSKLTPITRSCLGELIDRLEDPQLIPQIIPLLRLSALSPEHIKIVQRLSQCLFTLFSQSPRPIELILSIEGILSCLSSHYPLSLPMILRFLLEGAISSKHAELLEDTIKRKR</sequence>
<dbReference type="AlphaFoldDB" id="A0A7T8K9A2"/>
<dbReference type="Pfam" id="PF14838">
    <property type="entry name" value="INTS5_C"/>
    <property type="match status" value="1"/>
</dbReference>